<proteinExistence type="inferred from homology"/>
<dbReference type="Proteomes" id="UP000619260">
    <property type="component" value="Unassembled WGS sequence"/>
</dbReference>
<dbReference type="InterPro" id="IPR001944">
    <property type="entry name" value="Glycoside_Hdrlase_35"/>
</dbReference>
<dbReference type="SUPFAM" id="SSF51445">
    <property type="entry name" value="(Trans)glycosidases"/>
    <property type="match status" value="1"/>
</dbReference>
<dbReference type="GO" id="GO:0004553">
    <property type="term" value="F:hydrolase activity, hydrolyzing O-glycosyl compounds"/>
    <property type="evidence" value="ECO:0007669"/>
    <property type="project" value="InterPro"/>
</dbReference>
<accession>A0A8J4DMG2</accession>
<dbReference type="Gene3D" id="3.40.50.880">
    <property type="match status" value="1"/>
</dbReference>
<sequence length="794" mass="85316">MATVSLDGRRILIDGRPRLVLAGEVHYFRLAPDAWAHRLILLRDAGCDTVATYVPWLWHELPDGTVDLHGRTHPQRDLAGFLDLAHAHGLRALVRPGPFVMAELKNEGIPHRLYRDSPHLVPVTWDGAPVPSRTLDYLAPAFLDAAERWYAAVMPPIAARLATNGGPVVAVQLDNEIGMLSWITNSPDLTDEVCGDLRRWAVARYGPAEAAARVGAPVDDPRAWAAALRRPAEERSLAVHDDIGRYMRDRYRRYVAFLHASARRHGVVGVPFLVNVHGTSEGRGRTFPIGISQLFESYRGIAQLTSGSDLYLGDLTVTNAPDLYVANAFLAAAHDADQPLTSLEFEAGSGDYGEDLSTLHPPEAVELKTRLCVAQGTRLLNLYLFAGGHNPPLETPVGDGNDRIAFTGERHGFAAPVGPEGALNAGYGAVRRVFAAVRAAAAILADSDEENDGFALAFVPDHYLTEYRHPASAARAAQVADLERFRGTGPRDVLARALLLAGFSFPAVDVQSASELPPVLVLASAATLRRNVQERLAAYVRDGGRLLLHGLLPERDVDGTPCTVLADALGLRVTGRVDARSDYFPSVTAAGRPEVRVGHAQLLAGGTPVLRTVHTGEPCAVDVTAGVGRAMVIAADYPCDLGFWRDAMAALGVTPRLRHDADPGLLVTSTVDGAGQRLLHLLNVAPSASRCTLAYRDRPVLGGRRLHLPARAGLMLPYGIRIGPATLRETTCELLRLTDAEVVLRPTQEVGADVAVFDTPPTRITGGETEGDGTTVIPTGTGPLHVTFDRANRS</sequence>
<dbReference type="Pfam" id="PF01301">
    <property type="entry name" value="Glyco_hydro_35"/>
    <property type="match status" value="1"/>
</dbReference>
<comment type="similarity">
    <text evidence="1 2">Belongs to the glycosyl hydrolase 35 family.</text>
</comment>
<keyword evidence="5" id="KW-0378">Hydrolase</keyword>
<dbReference type="InterPro" id="IPR031330">
    <property type="entry name" value="Gly_Hdrlase_35_cat"/>
</dbReference>
<dbReference type="Pfam" id="PF22369">
    <property type="entry name" value="GLMA_2nd"/>
    <property type="match status" value="1"/>
</dbReference>
<dbReference type="PANTHER" id="PTHR23421">
    <property type="entry name" value="BETA-GALACTOSIDASE RELATED"/>
    <property type="match status" value="1"/>
</dbReference>
<dbReference type="InterPro" id="IPR029062">
    <property type="entry name" value="Class_I_gatase-like"/>
</dbReference>
<evidence type="ECO:0000256" key="2">
    <source>
        <dbReference type="RuleBase" id="RU003679"/>
    </source>
</evidence>
<evidence type="ECO:0000259" key="3">
    <source>
        <dbReference type="Pfam" id="PF01301"/>
    </source>
</evidence>
<feature type="domain" description="Glycoside hydrolase 35 catalytic" evidence="3">
    <location>
        <begin position="11"/>
        <end position="179"/>
    </location>
</feature>
<reference evidence="5" key="1">
    <citation type="submission" date="2021-01" db="EMBL/GenBank/DDBJ databases">
        <title>Whole genome shotgun sequence of Virgisporangium aliadipatigenens NBRC 105644.</title>
        <authorList>
            <person name="Komaki H."/>
            <person name="Tamura T."/>
        </authorList>
    </citation>
    <scope>NUCLEOTIDE SEQUENCE</scope>
    <source>
        <strain evidence="5">NBRC 105644</strain>
    </source>
</reference>
<organism evidence="5 6">
    <name type="scientific">Virgisporangium aliadipatigenens</name>
    <dbReference type="NCBI Taxonomy" id="741659"/>
    <lineage>
        <taxon>Bacteria</taxon>
        <taxon>Bacillati</taxon>
        <taxon>Actinomycetota</taxon>
        <taxon>Actinomycetes</taxon>
        <taxon>Micromonosporales</taxon>
        <taxon>Micromonosporaceae</taxon>
        <taxon>Virgisporangium</taxon>
    </lineage>
</organism>
<keyword evidence="6" id="KW-1185">Reference proteome</keyword>
<evidence type="ECO:0000256" key="1">
    <source>
        <dbReference type="ARBA" id="ARBA00009809"/>
    </source>
</evidence>
<dbReference type="Gene3D" id="3.20.20.80">
    <property type="entry name" value="Glycosidases"/>
    <property type="match status" value="1"/>
</dbReference>
<dbReference type="AlphaFoldDB" id="A0A8J4DMG2"/>
<dbReference type="PRINTS" id="PR00742">
    <property type="entry name" value="GLHYDRLASE35"/>
</dbReference>
<dbReference type="RefSeq" id="WP_203896935.1">
    <property type="nucleotide sequence ID" value="NZ_BOPF01000002.1"/>
</dbReference>
<dbReference type="InterPro" id="IPR054746">
    <property type="entry name" value="GLMA-like_second"/>
</dbReference>
<evidence type="ECO:0000313" key="5">
    <source>
        <dbReference type="EMBL" id="GIJ43344.1"/>
    </source>
</evidence>
<evidence type="ECO:0000259" key="4">
    <source>
        <dbReference type="Pfam" id="PF22369"/>
    </source>
</evidence>
<protein>
    <submittedName>
        <fullName evidence="5">Glycoside hydrolase</fullName>
    </submittedName>
</protein>
<dbReference type="EMBL" id="BOPF01000002">
    <property type="protein sequence ID" value="GIJ43344.1"/>
    <property type="molecule type" value="Genomic_DNA"/>
</dbReference>
<name>A0A8J4DMG2_9ACTN</name>
<comment type="caution">
    <text evidence="5">The sequence shown here is derived from an EMBL/GenBank/DDBJ whole genome shotgun (WGS) entry which is preliminary data.</text>
</comment>
<evidence type="ECO:0000313" key="6">
    <source>
        <dbReference type="Proteomes" id="UP000619260"/>
    </source>
</evidence>
<gene>
    <name evidence="5" type="ORF">Val02_02300</name>
</gene>
<dbReference type="InterPro" id="IPR017853">
    <property type="entry name" value="GH"/>
</dbReference>
<dbReference type="GO" id="GO:0005975">
    <property type="term" value="P:carbohydrate metabolic process"/>
    <property type="evidence" value="ECO:0007669"/>
    <property type="project" value="InterPro"/>
</dbReference>
<feature type="domain" description="GLMA-like second" evidence="4">
    <location>
        <begin position="492"/>
        <end position="596"/>
    </location>
</feature>